<dbReference type="OMA" id="HTNQWES"/>
<feature type="compositionally biased region" description="Low complexity" evidence="1">
    <location>
        <begin position="340"/>
        <end position="409"/>
    </location>
</feature>
<organism evidence="3 4">
    <name type="scientific">Rhizopus microsporus</name>
    <dbReference type="NCBI Taxonomy" id="58291"/>
    <lineage>
        <taxon>Eukaryota</taxon>
        <taxon>Fungi</taxon>
        <taxon>Fungi incertae sedis</taxon>
        <taxon>Mucoromycota</taxon>
        <taxon>Mucoromycotina</taxon>
        <taxon>Mucoromycetes</taxon>
        <taxon>Mucorales</taxon>
        <taxon>Mucorineae</taxon>
        <taxon>Rhizopodaceae</taxon>
        <taxon>Rhizopus</taxon>
    </lineage>
</organism>
<sequence>MEANDYWSLHHTPLFTSIDWSNGGQESYLDYDPKSAASYQQPLPPPPFQRRRSSSVDLPINPLFLNKVINEPTIIEEDFPFKTDKVNLTFPTEFSYDQHRPSNSNTEGTATTTSTNAHLPDSSSSPISTSSSIESHNLSPTMLNAQQQQQQQQQTITFFPELQKTTYNTELGKKLRQHTKRRRSSSLPPAFQGRNQYNKPQNPVIFASVQVTDPRPIQHTSKALKVEAPPMAIERVPKKPQPKPVVLDPAETKRRLDEQLLHVNFDDVTVAELKEMLRERGLLATGKKAVLIERLKEARDRLIKSGANGKQPSPQAQPPKIQVTQQPDLPNKPQTLLPRQQPQPQPTQQQQQQQQQPMQQSIQQQPIQQPTQQPIQQPIQQPMQQHIQQPMQQPMQQHIQQHIQPQQQSKSPQVILSANNGAWALQQTESPALQSLANMTIHSPIPAQDSLLSSSAQSDTIFTSSPNSMSFNDQDIDINGE</sequence>
<feature type="compositionally biased region" description="Low complexity" evidence="1">
    <location>
        <begin position="450"/>
        <end position="459"/>
    </location>
</feature>
<dbReference type="EMBL" id="KV921380">
    <property type="protein sequence ID" value="ORE16601.1"/>
    <property type="molecule type" value="Genomic_DNA"/>
</dbReference>
<gene>
    <name evidence="3" type="ORF">BCV71DRAFT_292122</name>
</gene>
<dbReference type="Pfam" id="PF02037">
    <property type="entry name" value="SAP"/>
    <property type="match status" value="1"/>
</dbReference>
<evidence type="ECO:0000256" key="1">
    <source>
        <dbReference type="SAM" id="MobiDB-lite"/>
    </source>
</evidence>
<dbReference type="InterPro" id="IPR003034">
    <property type="entry name" value="SAP_dom"/>
</dbReference>
<feature type="region of interest" description="Disordered" evidence="1">
    <location>
        <begin position="93"/>
        <end position="136"/>
    </location>
</feature>
<feature type="compositionally biased region" description="Polar residues" evidence="1">
    <location>
        <begin position="322"/>
        <end position="338"/>
    </location>
</feature>
<proteinExistence type="predicted"/>
<accession>A0A1X0RXH0</accession>
<dbReference type="VEuPathDB" id="FungiDB:BCV72DRAFT_302530"/>
<feature type="domain" description="SAP" evidence="2">
    <location>
        <begin position="265"/>
        <end position="299"/>
    </location>
</feature>
<feature type="region of interest" description="Disordered" evidence="1">
    <location>
        <begin position="173"/>
        <end position="199"/>
    </location>
</feature>
<feature type="region of interest" description="Disordered" evidence="1">
    <location>
        <begin position="450"/>
        <end position="481"/>
    </location>
</feature>
<protein>
    <recommendedName>
        <fullName evidence="2">SAP domain-containing protein</fullName>
    </recommendedName>
</protein>
<dbReference type="AlphaFoldDB" id="A0A1X0RXH0"/>
<feature type="compositionally biased region" description="Low complexity" evidence="1">
    <location>
        <begin position="102"/>
        <end position="135"/>
    </location>
</feature>
<name>A0A1X0RXH0_RHIZD</name>
<feature type="region of interest" description="Disordered" evidence="1">
    <location>
        <begin position="305"/>
        <end position="412"/>
    </location>
</feature>
<evidence type="ECO:0000313" key="4">
    <source>
        <dbReference type="Proteomes" id="UP000242381"/>
    </source>
</evidence>
<feature type="compositionally biased region" description="Basic residues" evidence="1">
    <location>
        <begin position="174"/>
        <end position="184"/>
    </location>
</feature>
<dbReference type="SUPFAM" id="SSF68906">
    <property type="entry name" value="SAP domain"/>
    <property type="match status" value="1"/>
</dbReference>
<dbReference type="InterPro" id="IPR036361">
    <property type="entry name" value="SAP_dom_sf"/>
</dbReference>
<evidence type="ECO:0000313" key="3">
    <source>
        <dbReference type="EMBL" id="ORE16601.1"/>
    </source>
</evidence>
<feature type="compositionally biased region" description="Polar residues" evidence="1">
    <location>
        <begin position="460"/>
        <end position="473"/>
    </location>
</feature>
<dbReference type="SMART" id="SM00513">
    <property type="entry name" value="SAP"/>
    <property type="match status" value="1"/>
</dbReference>
<feature type="non-terminal residue" evidence="3">
    <location>
        <position position="1"/>
    </location>
</feature>
<feature type="region of interest" description="Disordered" evidence="1">
    <location>
        <begin position="29"/>
        <end position="55"/>
    </location>
</feature>
<dbReference type="Proteomes" id="UP000242381">
    <property type="component" value="Unassembled WGS sequence"/>
</dbReference>
<evidence type="ECO:0000259" key="2">
    <source>
        <dbReference type="PROSITE" id="PS50800"/>
    </source>
</evidence>
<reference evidence="3 4" key="1">
    <citation type="journal article" date="2016" name="Proc. Natl. Acad. Sci. U.S.A.">
        <title>Lipid metabolic changes in an early divergent fungus govern the establishment of a mutualistic symbiosis with endobacteria.</title>
        <authorList>
            <person name="Lastovetsky O.A."/>
            <person name="Gaspar M.L."/>
            <person name="Mondo S.J."/>
            <person name="LaButti K.M."/>
            <person name="Sandor L."/>
            <person name="Grigoriev I.V."/>
            <person name="Henry S.A."/>
            <person name="Pawlowska T.E."/>
        </authorList>
    </citation>
    <scope>NUCLEOTIDE SEQUENCE [LARGE SCALE GENOMIC DNA]</scope>
    <source>
        <strain evidence="3 4">ATCC 11559</strain>
    </source>
</reference>
<dbReference type="Gene3D" id="1.10.720.30">
    <property type="entry name" value="SAP domain"/>
    <property type="match status" value="1"/>
</dbReference>
<dbReference type="PROSITE" id="PS50800">
    <property type="entry name" value="SAP"/>
    <property type="match status" value="1"/>
</dbReference>